<organism evidence="1 2">
    <name type="scientific">Actinoallomurus acaciae</name>
    <dbReference type="NCBI Taxonomy" id="502577"/>
    <lineage>
        <taxon>Bacteria</taxon>
        <taxon>Bacillati</taxon>
        <taxon>Actinomycetota</taxon>
        <taxon>Actinomycetes</taxon>
        <taxon>Streptosporangiales</taxon>
        <taxon>Thermomonosporaceae</taxon>
        <taxon>Actinoallomurus</taxon>
    </lineage>
</organism>
<protein>
    <submittedName>
        <fullName evidence="1">Uncharacterized protein</fullName>
    </submittedName>
</protein>
<accession>A0ABV5YJ11</accession>
<evidence type="ECO:0000313" key="1">
    <source>
        <dbReference type="EMBL" id="MFB9834541.1"/>
    </source>
</evidence>
<dbReference type="EMBL" id="JBHLZP010000144">
    <property type="protein sequence ID" value="MFB9834541.1"/>
    <property type="molecule type" value="Genomic_DNA"/>
</dbReference>
<dbReference type="Proteomes" id="UP001589627">
    <property type="component" value="Unassembled WGS sequence"/>
</dbReference>
<dbReference type="RefSeq" id="WP_378204339.1">
    <property type="nucleotide sequence ID" value="NZ_JBHLZP010000144.1"/>
</dbReference>
<sequence>PSQKALTYFKIIHPCRRHQPPWSVQLGPVSKSPFVASGAQGARRKAEEGVSLVWLSTDDNAARRPLGAAQPDSGTLRQALATGVFAEALNDPSVPGWSEAP</sequence>
<keyword evidence="2" id="KW-1185">Reference proteome</keyword>
<proteinExistence type="predicted"/>
<reference evidence="1 2" key="1">
    <citation type="submission" date="2024-09" db="EMBL/GenBank/DDBJ databases">
        <authorList>
            <person name="Sun Q."/>
            <person name="Mori K."/>
        </authorList>
    </citation>
    <scope>NUCLEOTIDE SEQUENCE [LARGE SCALE GENOMIC DNA]</scope>
    <source>
        <strain evidence="1 2">TBRC 0563</strain>
    </source>
</reference>
<feature type="non-terminal residue" evidence="1">
    <location>
        <position position="1"/>
    </location>
</feature>
<gene>
    <name evidence="1" type="ORF">ACFFNX_20360</name>
</gene>
<name>A0ABV5YJ11_9ACTN</name>
<comment type="caution">
    <text evidence="1">The sequence shown here is derived from an EMBL/GenBank/DDBJ whole genome shotgun (WGS) entry which is preliminary data.</text>
</comment>
<evidence type="ECO:0000313" key="2">
    <source>
        <dbReference type="Proteomes" id="UP001589627"/>
    </source>
</evidence>